<name>A0AAD4M954_9AGAM</name>
<evidence type="ECO:0000313" key="6">
    <source>
        <dbReference type="Proteomes" id="UP001203297"/>
    </source>
</evidence>
<accession>A0AAD4M954</accession>
<feature type="domain" description="Yeast cell wall synthesis Kre9/Knh1-like N-terminal" evidence="4">
    <location>
        <begin position="36"/>
        <end position="123"/>
    </location>
</feature>
<evidence type="ECO:0000256" key="1">
    <source>
        <dbReference type="ARBA" id="ARBA00022729"/>
    </source>
</evidence>
<dbReference type="InterPro" id="IPR018466">
    <property type="entry name" value="Kre9/Knh1-like_N"/>
</dbReference>
<feature type="signal peptide" evidence="3">
    <location>
        <begin position="1"/>
        <end position="22"/>
    </location>
</feature>
<evidence type="ECO:0000256" key="3">
    <source>
        <dbReference type="SAM" id="SignalP"/>
    </source>
</evidence>
<gene>
    <name evidence="5" type="ORF">B0F90DRAFT_1703575</name>
</gene>
<sequence length="193" mass="19316">MMFSSQLVSFAFISTLVGSAFADFQILSPGGPNLWWVAQSQNTLVWACHDNPPATTYQLLLNNTNPTILAAPQAIVANIANADCSHTITTQQAALTAAGGYTVILASALDQTKVYAVSQPFEVKALGAAYPPASATPSDDPTVSASGSASGSGTSSGSAASSTKKSNGAFTTSQVSAAGAGVLAAIGVAIGML</sequence>
<dbReference type="Proteomes" id="UP001203297">
    <property type="component" value="Unassembled WGS sequence"/>
</dbReference>
<evidence type="ECO:0000259" key="4">
    <source>
        <dbReference type="Pfam" id="PF10342"/>
    </source>
</evidence>
<dbReference type="AlphaFoldDB" id="A0AAD4M954"/>
<reference evidence="5" key="1">
    <citation type="journal article" date="2022" name="New Phytol.">
        <title>Evolutionary transition to the ectomycorrhizal habit in the genomes of a hyperdiverse lineage of mushroom-forming fungi.</title>
        <authorList>
            <person name="Looney B."/>
            <person name="Miyauchi S."/>
            <person name="Morin E."/>
            <person name="Drula E."/>
            <person name="Courty P.E."/>
            <person name="Kohler A."/>
            <person name="Kuo A."/>
            <person name="LaButti K."/>
            <person name="Pangilinan J."/>
            <person name="Lipzen A."/>
            <person name="Riley R."/>
            <person name="Andreopoulos W."/>
            <person name="He G."/>
            <person name="Johnson J."/>
            <person name="Nolan M."/>
            <person name="Tritt A."/>
            <person name="Barry K.W."/>
            <person name="Grigoriev I.V."/>
            <person name="Nagy L.G."/>
            <person name="Hibbett D."/>
            <person name="Henrissat B."/>
            <person name="Matheny P.B."/>
            <person name="Labbe J."/>
            <person name="Martin F.M."/>
        </authorList>
    </citation>
    <scope>NUCLEOTIDE SEQUENCE</scope>
    <source>
        <strain evidence="5">BPL690</strain>
    </source>
</reference>
<feature type="compositionally biased region" description="Low complexity" evidence="2">
    <location>
        <begin position="144"/>
        <end position="165"/>
    </location>
</feature>
<keyword evidence="1 3" id="KW-0732">Signal</keyword>
<protein>
    <recommendedName>
        <fullName evidence="4">Yeast cell wall synthesis Kre9/Knh1-like N-terminal domain-containing protein</fullName>
    </recommendedName>
</protein>
<organism evidence="5 6">
    <name type="scientific">Multifurca ochricompacta</name>
    <dbReference type="NCBI Taxonomy" id="376703"/>
    <lineage>
        <taxon>Eukaryota</taxon>
        <taxon>Fungi</taxon>
        <taxon>Dikarya</taxon>
        <taxon>Basidiomycota</taxon>
        <taxon>Agaricomycotina</taxon>
        <taxon>Agaricomycetes</taxon>
        <taxon>Russulales</taxon>
        <taxon>Russulaceae</taxon>
        <taxon>Multifurca</taxon>
    </lineage>
</organism>
<comment type="caution">
    <text evidence="5">The sequence shown here is derived from an EMBL/GenBank/DDBJ whole genome shotgun (WGS) entry which is preliminary data.</text>
</comment>
<keyword evidence="6" id="KW-1185">Reference proteome</keyword>
<dbReference type="EMBL" id="WTXG01000006">
    <property type="protein sequence ID" value="KAI0305333.1"/>
    <property type="molecule type" value="Genomic_DNA"/>
</dbReference>
<dbReference type="Pfam" id="PF10342">
    <property type="entry name" value="Kre9_KNH"/>
    <property type="match status" value="1"/>
</dbReference>
<evidence type="ECO:0000313" key="5">
    <source>
        <dbReference type="EMBL" id="KAI0305333.1"/>
    </source>
</evidence>
<feature type="region of interest" description="Disordered" evidence="2">
    <location>
        <begin position="132"/>
        <end position="165"/>
    </location>
</feature>
<evidence type="ECO:0000256" key="2">
    <source>
        <dbReference type="SAM" id="MobiDB-lite"/>
    </source>
</evidence>
<proteinExistence type="predicted"/>
<feature type="chain" id="PRO_5042077726" description="Yeast cell wall synthesis Kre9/Knh1-like N-terminal domain-containing protein" evidence="3">
    <location>
        <begin position="23"/>
        <end position="193"/>
    </location>
</feature>